<comment type="caution">
    <text evidence="2">The sequence shown here is derived from an EMBL/GenBank/DDBJ whole genome shotgun (WGS) entry which is preliminary data.</text>
</comment>
<sequence>MSGLFLVIIILGLGAVASLIANLYKGNRYRLNMIIWAIIIVIFLLLWYFRN</sequence>
<feature type="transmembrane region" description="Helical" evidence="1">
    <location>
        <begin position="31"/>
        <end position="49"/>
    </location>
</feature>
<proteinExistence type="predicted"/>
<evidence type="ECO:0000313" key="2">
    <source>
        <dbReference type="EMBL" id="THG88293.1"/>
    </source>
</evidence>
<evidence type="ECO:0000313" key="3">
    <source>
        <dbReference type="Proteomes" id="UP000297014"/>
    </source>
</evidence>
<gene>
    <name evidence="2" type="ORF">AJ85_12685</name>
</gene>
<organism evidence="2 3">
    <name type="scientific">Alkalihalobacillus alcalophilus ATCC 27647 = CGMCC 1.3604</name>
    <dbReference type="NCBI Taxonomy" id="1218173"/>
    <lineage>
        <taxon>Bacteria</taxon>
        <taxon>Bacillati</taxon>
        <taxon>Bacillota</taxon>
        <taxon>Bacilli</taxon>
        <taxon>Bacillales</taxon>
        <taxon>Bacillaceae</taxon>
        <taxon>Alkalihalobacillus</taxon>
    </lineage>
</organism>
<evidence type="ECO:0000256" key="1">
    <source>
        <dbReference type="SAM" id="Phobius"/>
    </source>
</evidence>
<name>A0A4S4JT53_ALKAL</name>
<feature type="transmembrane region" description="Helical" evidence="1">
    <location>
        <begin position="6"/>
        <end position="24"/>
    </location>
</feature>
<keyword evidence="1" id="KW-0812">Transmembrane</keyword>
<keyword evidence="1" id="KW-0472">Membrane</keyword>
<dbReference type="Proteomes" id="UP000297014">
    <property type="component" value="Unassembled WGS sequence"/>
</dbReference>
<keyword evidence="1" id="KW-1133">Transmembrane helix</keyword>
<protein>
    <submittedName>
        <fullName evidence="2">Uncharacterized protein</fullName>
    </submittedName>
</protein>
<accession>A0A4S4JT53</accession>
<reference evidence="2 3" key="1">
    <citation type="submission" date="2014-01" db="EMBL/GenBank/DDBJ databases">
        <title>Draft genome sequencing of Bacillus alcalophilus CGMCC 1.3604.</title>
        <authorList>
            <person name="Yang J."/>
            <person name="Diao L."/>
            <person name="Yang S."/>
        </authorList>
    </citation>
    <scope>NUCLEOTIDE SEQUENCE [LARGE SCALE GENOMIC DNA]</scope>
    <source>
        <strain evidence="2 3">CGMCC 1.3604</strain>
    </source>
</reference>
<dbReference type="AlphaFoldDB" id="A0A4S4JT53"/>
<dbReference type="EMBL" id="JALP01000401">
    <property type="protein sequence ID" value="THG88293.1"/>
    <property type="molecule type" value="Genomic_DNA"/>
</dbReference>